<dbReference type="RefSeq" id="WP_401384772.1">
    <property type="nucleotide sequence ID" value="NZ_JBIUWZ010000110.1"/>
</dbReference>
<feature type="non-terminal residue" evidence="6">
    <location>
        <position position="77"/>
    </location>
</feature>
<keyword evidence="2 5" id="KW-0812">Transmembrane</keyword>
<accession>A0ABW8EBR6</accession>
<dbReference type="EMBL" id="JBIUWZ010000110">
    <property type="protein sequence ID" value="MFJ2682078.1"/>
    <property type="molecule type" value="Genomic_DNA"/>
</dbReference>
<evidence type="ECO:0000256" key="3">
    <source>
        <dbReference type="ARBA" id="ARBA00022989"/>
    </source>
</evidence>
<keyword evidence="6" id="KW-0560">Oxidoreductase</keyword>
<evidence type="ECO:0000313" key="6">
    <source>
        <dbReference type="EMBL" id="MFJ2682078.1"/>
    </source>
</evidence>
<protein>
    <submittedName>
        <fullName evidence="6">NADH-quinone oxidoreductase subunit H</fullName>
        <ecNumber evidence="6">1.6.5.9</ecNumber>
    </submittedName>
</protein>
<feature type="transmembrane region" description="Helical" evidence="5">
    <location>
        <begin position="55"/>
        <end position="76"/>
    </location>
</feature>
<evidence type="ECO:0000256" key="1">
    <source>
        <dbReference type="ARBA" id="ARBA00004141"/>
    </source>
</evidence>
<sequence>MTWFTPEVIDVIISVVKAIVILLAVVVAGALLSFVERRLLGWWQDRYGPNRVGPFGMFQIAADMLIMLFMFFWYAVF</sequence>
<dbReference type="Proteomes" id="UP001617213">
    <property type="component" value="Unassembled WGS sequence"/>
</dbReference>
<gene>
    <name evidence="6" type="ORF">ACIOWJ_28970</name>
</gene>
<dbReference type="Pfam" id="PF00146">
    <property type="entry name" value="NADHdh"/>
    <property type="match status" value="1"/>
</dbReference>
<keyword evidence="7" id="KW-1185">Reference proteome</keyword>
<dbReference type="GO" id="GO:0050136">
    <property type="term" value="F:NADH dehydrogenase (quinone) (non-electrogenic) activity"/>
    <property type="evidence" value="ECO:0007669"/>
    <property type="project" value="UniProtKB-EC"/>
</dbReference>
<name>A0ABW8EBR6_9PSED</name>
<organism evidence="6 7">
    <name type="scientific">Pseudomonas sivasensis</name>
    <dbReference type="NCBI Taxonomy" id="1880678"/>
    <lineage>
        <taxon>Bacteria</taxon>
        <taxon>Pseudomonadati</taxon>
        <taxon>Pseudomonadota</taxon>
        <taxon>Gammaproteobacteria</taxon>
        <taxon>Pseudomonadales</taxon>
        <taxon>Pseudomonadaceae</taxon>
        <taxon>Pseudomonas</taxon>
    </lineage>
</organism>
<dbReference type="EC" id="1.6.5.9" evidence="6"/>
<keyword evidence="3 5" id="KW-1133">Transmembrane helix</keyword>
<proteinExistence type="predicted"/>
<evidence type="ECO:0000256" key="2">
    <source>
        <dbReference type="ARBA" id="ARBA00022692"/>
    </source>
</evidence>
<evidence type="ECO:0000313" key="7">
    <source>
        <dbReference type="Proteomes" id="UP001617213"/>
    </source>
</evidence>
<evidence type="ECO:0000256" key="4">
    <source>
        <dbReference type="ARBA" id="ARBA00023136"/>
    </source>
</evidence>
<evidence type="ECO:0000256" key="5">
    <source>
        <dbReference type="SAM" id="Phobius"/>
    </source>
</evidence>
<comment type="subcellular location">
    <subcellularLocation>
        <location evidence="1">Membrane</location>
        <topology evidence="1">Multi-pass membrane protein</topology>
    </subcellularLocation>
</comment>
<reference evidence="6 7" key="1">
    <citation type="submission" date="2024-10" db="EMBL/GenBank/DDBJ databases">
        <title>The Natural Products Discovery Center: Release of the First 8490 Sequenced Strains for Exploring Actinobacteria Biosynthetic Diversity.</title>
        <authorList>
            <person name="Kalkreuter E."/>
            <person name="Kautsar S.A."/>
            <person name="Yang D."/>
            <person name="Bader C.D."/>
            <person name="Teijaro C.N."/>
            <person name="Fluegel L."/>
            <person name="Davis C.M."/>
            <person name="Simpson J.R."/>
            <person name="Lauterbach L."/>
            <person name="Steele A.D."/>
            <person name="Gui C."/>
            <person name="Meng S."/>
            <person name="Li G."/>
            <person name="Viehrig K."/>
            <person name="Ye F."/>
            <person name="Su P."/>
            <person name="Kiefer A.F."/>
            <person name="Nichols A."/>
            <person name="Cepeda A.J."/>
            <person name="Yan W."/>
            <person name="Fan B."/>
            <person name="Jiang Y."/>
            <person name="Adhikari A."/>
            <person name="Zheng C.-J."/>
            <person name="Schuster L."/>
            <person name="Cowan T.M."/>
            <person name="Smanski M.J."/>
            <person name="Chevrette M.G."/>
            <person name="De Carvalho L.P.S."/>
            <person name="Shen B."/>
        </authorList>
    </citation>
    <scope>NUCLEOTIDE SEQUENCE [LARGE SCALE GENOMIC DNA]</scope>
    <source>
        <strain evidence="6 7">NPDC087581</strain>
    </source>
</reference>
<comment type="caution">
    <text evidence="6">The sequence shown here is derived from an EMBL/GenBank/DDBJ whole genome shotgun (WGS) entry which is preliminary data.</text>
</comment>
<dbReference type="InterPro" id="IPR001694">
    <property type="entry name" value="NADH_UbQ_OxRdtase_su1/FPO"/>
</dbReference>
<feature type="transmembrane region" description="Helical" evidence="5">
    <location>
        <begin position="12"/>
        <end position="35"/>
    </location>
</feature>
<keyword evidence="4 5" id="KW-0472">Membrane</keyword>